<accession>A0ABS1E5C5</accession>
<keyword evidence="9" id="KW-0686">Riboflavin biosynthesis</keyword>
<evidence type="ECO:0000256" key="3">
    <source>
        <dbReference type="ARBA" id="ARBA00004910"/>
    </source>
</evidence>
<evidence type="ECO:0000256" key="4">
    <source>
        <dbReference type="ARBA" id="ARBA00005259"/>
    </source>
</evidence>
<dbReference type="InterPro" id="IPR024072">
    <property type="entry name" value="DHFR-like_dom_sf"/>
</dbReference>
<dbReference type="EMBL" id="NRSH01000019">
    <property type="protein sequence ID" value="MBK1726014.1"/>
    <property type="molecule type" value="Genomic_DNA"/>
</dbReference>
<proteinExistence type="inferred from homology"/>
<comment type="function">
    <text evidence="1">Converts 2,5-diamino-6-(ribosylamino)-4(3h)-pyrimidinone 5'-phosphate into 5-amino-6-(ribosylamino)-2,4(1h,3h)-pyrimidinedione 5'-phosphate.</text>
</comment>
<dbReference type="NCBIfam" id="TIGR00326">
    <property type="entry name" value="eubact_ribD"/>
    <property type="match status" value="1"/>
</dbReference>
<evidence type="ECO:0000256" key="6">
    <source>
        <dbReference type="ARBA" id="ARBA00012766"/>
    </source>
</evidence>
<evidence type="ECO:0000313" key="15">
    <source>
        <dbReference type="Proteomes" id="UP000738126"/>
    </source>
</evidence>
<comment type="pathway">
    <text evidence="2">Cofactor biosynthesis; riboflavin biosynthesis; 5-amino-6-(D-ribitylamino)uracil from GTP: step 2/4.</text>
</comment>
<dbReference type="InterPro" id="IPR016193">
    <property type="entry name" value="Cytidine_deaminase-like"/>
</dbReference>
<dbReference type="EC" id="1.1.1.193" evidence="7"/>
<comment type="similarity">
    <text evidence="5">In the C-terminal section; belongs to the HTP reductase family.</text>
</comment>
<evidence type="ECO:0000256" key="10">
    <source>
        <dbReference type="ARBA" id="ARBA00022723"/>
    </source>
</evidence>
<sequence length="247" mass="25451">MARAIRRAAAVFPPPHPNPRVGCVLVRAGEVVGEAAHQRAGGPHAEAAALAQAGEAARGATAYVTLEPCAHHGRTPPCADALAAAGVARVVAACRDPNPQVAGAGLARLERSGVAVEAGLLEPDAAALNRGFLRRIAGGRPWVRIKLAASLDGRTAMASGESQWISSAAAREVNEVLVEAGPTLAGAWLAAGLADELVVYTAPHLMGDAARPLLVLPGIEAMSERRPLRWTDVRRVGEEIRITAGLA</sequence>
<evidence type="ECO:0000256" key="5">
    <source>
        <dbReference type="ARBA" id="ARBA00007417"/>
    </source>
</evidence>
<dbReference type="InterPro" id="IPR002125">
    <property type="entry name" value="CMP_dCMP_dom"/>
</dbReference>
<dbReference type="PROSITE" id="PS51747">
    <property type="entry name" value="CYT_DCMP_DEAMINASES_2"/>
    <property type="match status" value="1"/>
</dbReference>
<dbReference type="PROSITE" id="PS00903">
    <property type="entry name" value="CYT_DCMP_DEAMINASES_1"/>
    <property type="match status" value="1"/>
</dbReference>
<dbReference type="Gene3D" id="3.40.430.10">
    <property type="entry name" value="Dihydrofolate Reductase, subunit A"/>
    <property type="match status" value="2"/>
</dbReference>
<name>A0ABS1E5C5_9GAMM</name>
<keyword evidence="10" id="KW-0479">Metal-binding</keyword>
<evidence type="ECO:0000256" key="7">
    <source>
        <dbReference type="ARBA" id="ARBA00013173"/>
    </source>
</evidence>
<keyword evidence="15" id="KW-1185">Reference proteome</keyword>
<dbReference type="EC" id="3.5.4.26" evidence="6"/>
<dbReference type="Pfam" id="PF00383">
    <property type="entry name" value="dCMP_cyt_deam_1"/>
    <property type="match status" value="1"/>
</dbReference>
<dbReference type="Pfam" id="PF01872">
    <property type="entry name" value="RibD_C"/>
    <property type="match status" value="1"/>
</dbReference>
<dbReference type="PANTHER" id="PTHR11079:SF162">
    <property type="entry name" value="RIBOFLAVIN BIOSYNTHESIS PROTEIN PYRD, CHLOROPLASTIC"/>
    <property type="match status" value="1"/>
</dbReference>
<dbReference type="SUPFAM" id="SSF53597">
    <property type="entry name" value="Dihydrofolate reductase-like"/>
    <property type="match status" value="1"/>
</dbReference>
<comment type="pathway">
    <text evidence="3">Cofactor biosynthesis; riboflavin biosynthesis; 5-amino-6-(D-ribitylamino)uracil from GTP: step 3/4.</text>
</comment>
<feature type="domain" description="CMP/dCMP-type deaminase" evidence="13">
    <location>
        <begin position="1"/>
        <end position="117"/>
    </location>
</feature>
<protein>
    <recommendedName>
        <fullName evidence="8">Riboflavin biosynthesis protein RibD</fullName>
        <ecNumber evidence="7">1.1.1.193</ecNumber>
        <ecNumber evidence="6">3.5.4.26</ecNumber>
    </recommendedName>
</protein>
<dbReference type="InterPro" id="IPR002734">
    <property type="entry name" value="RibDG_C"/>
</dbReference>
<evidence type="ECO:0000313" key="14">
    <source>
        <dbReference type="EMBL" id="MBK1726014.1"/>
    </source>
</evidence>
<reference evidence="14 15" key="1">
    <citation type="journal article" date="2020" name="Microorganisms">
        <title>Osmotic Adaptation and Compatible Solute Biosynthesis of Phototrophic Bacteria as Revealed from Genome Analyses.</title>
        <authorList>
            <person name="Imhoff J.F."/>
            <person name="Rahn T."/>
            <person name="Kunzel S."/>
            <person name="Keller A."/>
            <person name="Neulinger S.C."/>
        </authorList>
    </citation>
    <scope>NUCLEOTIDE SEQUENCE [LARGE SCALE GENOMIC DNA]</scope>
    <source>
        <strain evidence="14 15">DSM 15116</strain>
    </source>
</reference>
<dbReference type="InterPro" id="IPR004794">
    <property type="entry name" value="Eubact_RibD"/>
</dbReference>
<dbReference type="Proteomes" id="UP000738126">
    <property type="component" value="Unassembled WGS sequence"/>
</dbReference>
<comment type="caution">
    <text evidence="14">The sequence shown here is derived from an EMBL/GenBank/DDBJ whole genome shotgun (WGS) entry which is preliminary data.</text>
</comment>
<dbReference type="InterPro" id="IPR016192">
    <property type="entry name" value="APOBEC/CMP_deaminase_Zn-bd"/>
</dbReference>
<dbReference type="PANTHER" id="PTHR11079">
    <property type="entry name" value="CYTOSINE DEAMINASE FAMILY MEMBER"/>
    <property type="match status" value="1"/>
</dbReference>
<evidence type="ECO:0000256" key="9">
    <source>
        <dbReference type="ARBA" id="ARBA00022619"/>
    </source>
</evidence>
<evidence type="ECO:0000256" key="2">
    <source>
        <dbReference type="ARBA" id="ARBA00004882"/>
    </source>
</evidence>
<keyword evidence="11" id="KW-0862">Zinc</keyword>
<organism evidence="14 15">
    <name type="scientific">Halorhodospira neutriphila</name>
    <dbReference type="NCBI Taxonomy" id="168379"/>
    <lineage>
        <taxon>Bacteria</taxon>
        <taxon>Pseudomonadati</taxon>
        <taxon>Pseudomonadota</taxon>
        <taxon>Gammaproteobacteria</taxon>
        <taxon>Chromatiales</taxon>
        <taxon>Ectothiorhodospiraceae</taxon>
        <taxon>Halorhodospira</taxon>
    </lineage>
</organism>
<evidence type="ECO:0000256" key="8">
    <source>
        <dbReference type="ARBA" id="ARBA00019930"/>
    </source>
</evidence>
<evidence type="ECO:0000256" key="1">
    <source>
        <dbReference type="ARBA" id="ARBA00002151"/>
    </source>
</evidence>
<comment type="similarity">
    <text evidence="4">In the N-terminal section; belongs to the cytidine and deoxycytidylate deaminase family.</text>
</comment>
<keyword evidence="12" id="KW-0511">Multifunctional enzyme</keyword>
<dbReference type="SUPFAM" id="SSF53927">
    <property type="entry name" value="Cytidine deaminase-like"/>
    <property type="match status" value="1"/>
</dbReference>
<evidence type="ECO:0000256" key="12">
    <source>
        <dbReference type="ARBA" id="ARBA00023268"/>
    </source>
</evidence>
<gene>
    <name evidence="14" type="primary">ribD</name>
    <name evidence="14" type="ORF">CKO13_03060</name>
</gene>
<dbReference type="Gene3D" id="3.40.140.10">
    <property type="entry name" value="Cytidine Deaminase, domain 2"/>
    <property type="match status" value="1"/>
</dbReference>
<evidence type="ECO:0000256" key="11">
    <source>
        <dbReference type="ARBA" id="ARBA00022833"/>
    </source>
</evidence>
<evidence type="ECO:0000259" key="13">
    <source>
        <dbReference type="PROSITE" id="PS51747"/>
    </source>
</evidence>